<dbReference type="STRING" id="690567.2356"/>
<dbReference type="RefSeq" id="WP_046499205.1">
    <property type="nucleotide sequence ID" value="NZ_CGIH01000039.1"/>
</dbReference>
<protein>
    <submittedName>
        <fullName evidence="1">Uncharacterized</fullName>
    </submittedName>
</protein>
<reference evidence="1 2" key="1">
    <citation type="submission" date="2015-03" db="EMBL/GenBank/DDBJ databases">
        <authorList>
            <person name="Murphy D."/>
        </authorList>
    </citation>
    <scope>NUCLEOTIDE SEQUENCE [LARGE SCALE GENOMIC DNA]</scope>
    <source>
        <strain evidence="1 2">OL-4</strain>
    </source>
</reference>
<sequence length="114" mass="13044">MHALYENGMITIYNSYLYREVIKEIQGRYWDPVRKVWIVPFNAESVSTLRIIGCEFKGALIDMVSSLIENNDKLELPVEAIEPMPIKVKPYQHQVQAYNFIGNLLGFFTAGGST</sequence>
<dbReference type="AlphaFoldDB" id="A0A0E3W3P9"/>
<dbReference type="OrthoDB" id="9796106at2"/>
<keyword evidence="2" id="KW-1185">Reference proteome</keyword>
<dbReference type="Proteomes" id="UP000045545">
    <property type="component" value="Unassembled WGS sequence"/>
</dbReference>
<accession>A0A0E3W3P9</accession>
<proteinExistence type="predicted"/>
<organism evidence="1 2">
    <name type="scientific">Syntrophomonas zehnderi OL-4</name>
    <dbReference type="NCBI Taxonomy" id="690567"/>
    <lineage>
        <taxon>Bacteria</taxon>
        <taxon>Bacillati</taxon>
        <taxon>Bacillota</taxon>
        <taxon>Clostridia</taxon>
        <taxon>Eubacteriales</taxon>
        <taxon>Syntrophomonadaceae</taxon>
        <taxon>Syntrophomonas</taxon>
    </lineage>
</organism>
<dbReference type="EMBL" id="CGIH01000039">
    <property type="protein sequence ID" value="CFX97365.1"/>
    <property type="molecule type" value="Genomic_DNA"/>
</dbReference>
<evidence type="ECO:0000313" key="2">
    <source>
        <dbReference type="Proteomes" id="UP000045545"/>
    </source>
</evidence>
<gene>
    <name evidence="1" type="ORF">2356</name>
</gene>
<name>A0A0E3W3P9_9FIRM</name>
<evidence type="ECO:0000313" key="1">
    <source>
        <dbReference type="EMBL" id="CFX97365.1"/>
    </source>
</evidence>